<evidence type="ECO:0000313" key="3">
    <source>
        <dbReference type="Proteomes" id="UP000264006"/>
    </source>
</evidence>
<dbReference type="EMBL" id="CP031165">
    <property type="protein sequence ID" value="AXV06608.1"/>
    <property type="molecule type" value="Genomic_DNA"/>
</dbReference>
<dbReference type="RefSeq" id="WP_164710271.1">
    <property type="nucleotide sequence ID" value="NZ_CP031165.1"/>
</dbReference>
<sequence>MPPTADPAVGRPPSLARRPAYLATQVSKAALRLLTDAFAEHDVRPAHFGVLATLDDLGALCQRDLCDRLDLDKSHMVGFVDDLERRGLVDRERDDADRRRYRVAISAEGRVLLAELRRVHAAAHAPLFGHLSLEQVETLADLLGSVVQRADLLRLGPADDRTAAVTADDAPTAPADVAVAP</sequence>
<dbReference type="PANTHER" id="PTHR33164">
    <property type="entry name" value="TRANSCRIPTIONAL REGULATOR, MARR FAMILY"/>
    <property type="match status" value="1"/>
</dbReference>
<dbReference type="InterPro" id="IPR000835">
    <property type="entry name" value="HTH_MarR-typ"/>
</dbReference>
<dbReference type="SMART" id="SM00347">
    <property type="entry name" value="HTH_MARR"/>
    <property type="match status" value="1"/>
</dbReference>
<dbReference type="SUPFAM" id="SSF46785">
    <property type="entry name" value="Winged helix' DNA-binding domain"/>
    <property type="match status" value="1"/>
</dbReference>
<feature type="domain" description="HTH marR-type" evidence="1">
    <location>
        <begin position="19"/>
        <end position="148"/>
    </location>
</feature>
<dbReference type="PRINTS" id="PR00598">
    <property type="entry name" value="HTHMARR"/>
</dbReference>
<proteinExistence type="predicted"/>
<dbReference type="InterPro" id="IPR036390">
    <property type="entry name" value="WH_DNA-bd_sf"/>
</dbReference>
<dbReference type="PANTHER" id="PTHR33164:SF99">
    <property type="entry name" value="MARR FAMILY REGULATORY PROTEIN"/>
    <property type="match status" value="1"/>
</dbReference>
<evidence type="ECO:0000313" key="2">
    <source>
        <dbReference type="EMBL" id="AXV06608.1"/>
    </source>
</evidence>
<gene>
    <name evidence="2" type="ORF">DVS28_a1923</name>
</gene>
<dbReference type="GO" id="GO:0006950">
    <property type="term" value="P:response to stress"/>
    <property type="evidence" value="ECO:0007669"/>
    <property type="project" value="TreeGrafter"/>
</dbReference>
<dbReference type="InterPro" id="IPR039422">
    <property type="entry name" value="MarR/SlyA-like"/>
</dbReference>
<organism evidence="2 3">
    <name type="scientific">Euzebya pacifica</name>
    <dbReference type="NCBI Taxonomy" id="1608957"/>
    <lineage>
        <taxon>Bacteria</taxon>
        <taxon>Bacillati</taxon>
        <taxon>Actinomycetota</taxon>
        <taxon>Nitriliruptoria</taxon>
        <taxon>Euzebyales</taxon>
    </lineage>
</organism>
<dbReference type="Proteomes" id="UP000264006">
    <property type="component" value="Chromosome"/>
</dbReference>
<name>A0A346XWL1_9ACTN</name>
<dbReference type="Gene3D" id="1.10.10.10">
    <property type="entry name" value="Winged helix-like DNA-binding domain superfamily/Winged helix DNA-binding domain"/>
    <property type="match status" value="1"/>
</dbReference>
<dbReference type="AlphaFoldDB" id="A0A346XWL1"/>
<protein>
    <submittedName>
        <fullName evidence="2">Transcriptional regulator, MarR family</fullName>
    </submittedName>
</protein>
<dbReference type="KEGG" id="euz:DVS28_a1923"/>
<dbReference type="PROSITE" id="PS50995">
    <property type="entry name" value="HTH_MARR_2"/>
    <property type="match status" value="1"/>
</dbReference>
<keyword evidence="3" id="KW-1185">Reference proteome</keyword>
<evidence type="ECO:0000259" key="1">
    <source>
        <dbReference type="PROSITE" id="PS50995"/>
    </source>
</evidence>
<dbReference type="InterPro" id="IPR036388">
    <property type="entry name" value="WH-like_DNA-bd_sf"/>
</dbReference>
<reference evidence="2 3" key="1">
    <citation type="submission" date="2018-09" db="EMBL/GenBank/DDBJ databases">
        <title>Complete genome sequence of Euzebya sp. DY32-46 isolated from seawater of Pacific Ocean.</title>
        <authorList>
            <person name="Xu L."/>
            <person name="Wu Y.-H."/>
            <person name="Xu X.-W."/>
        </authorList>
    </citation>
    <scope>NUCLEOTIDE SEQUENCE [LARGE SCALE GENOMIC DNA]</scope>
    <source>
        <strain evidence="2 3">DY32-46</strain>
    </source>
</reference>
<dbReference type="GO" id="GO:0003700">
    <property type="term" value="F:DNA-binding transcription factor activity"/>
    <property type="evidence" value="ECO:0007669"/>
    <property type="project" value="InterPro"/>
</dbReference>
<dbReference type="Pfam" id="PF12802">
    <property type="entry name" value="MarR_2"/>
    <property type="match status" value="1"/>
</dbReference>
<accession>A0A346XWL1</accession>